<evidence type="ECO:0000313" key="2">
    <source>
        <dbReference type="EMBL" id="OGG74190.1"/>
    </source>
</evidence>
<evidence type="ECO:0000313" key="3">
    <source>
        <dbReference type="Proteomes" id="UP000178427"/>
    </source>
</evidence>
<sequence length="98" mass="10692">MTGVLLITIAVVVDFIQFVLTLIPYIGWILSMIVSICATFFFGIGFYHSGVNLFSSKMILGTLGTLVGEVAPLVNGVPFWTIRALTAVRLVRRKESAV</sequence>
<keyword evidence="1" id="KW-0472">Membrane</keyword>
<evidence type="ECO:0000256" key="1">
    <source>
        <dbReference type="SAM" id="Phobius"/>
    </source>
</evidence>
<gene>
    <name evidence="2" type="ORF">A3A40_02220</name>
</gene>
<name>A0A1F6EKP2_9BACT</name>
<organism evidence="2 3">
    <name type="scientific">Candidatus Kaiserbacteria bacterium RIFCSPLOWO2_01_FULL_54_20</name>
    <dbReference type="NCBI Taxonomy" id="1798513"/>
    <lineage>
        <taxon>Bacteria</taxon>
        <taxon>Candidatus Kaiseribacteriota</taxon>
    </lineage>
</organism>
<dbReference type="Proteomes" id="UP000178427">
    <property type="component" value="Unassembled WGS sequence"/>
</dbReference>
<dbReference type="STRING" id="1798513.A3A40_02220"/>
<dbReference type="EMBL" id="MFMA01000002">
    <property type="protein sequence ID" value="OGG74190.1"/>
    <property type="molecule type" value="Genomic_DNA"/>
</dbReference>
<protein>
    <submittedName>
        <fullName evidence="2">Uncharacterized protein</fullName>
    </submittedName>
</protein>
<proteinExistence type="predicted"/>
<keyword evidence="1" id="KW-1133">Transmembrane helix</keyword>
<feature type="transmembrane region" description="Helical" evidence="1">
    <location>
        <begin position="25"/>
        <end position="47"/>
    </location>
</feature>
<reference evidence="2 3" key="1">
    <citation type="journal article" date="2016" name="Nat. Commun.">
        <title>Thousands of microbial genomes shed light on interconnected biogeochemical processes in an aquifer system.</title>
        <authorList>
            <person name="Anantharaman K."/>
            <person name="Brown C.T."/>
            <person name="Hug L.A."/>
            <person name="Sharon I."/>
            <person name="Castelle C.J."/>
            <person name="Probst A.J."/>
            <person name="Thomas B.C."/>
            <person name="Singh A."/>
            <person name="Wilkins M.J."/>
            <person name="Karaoz U."/>
            <person name="Brodie E.L."/>
            <person name="Williams K.H."/>
            <person name="Hubbard S.S."/>
            <person name="Banfield J.F."/>
        </authorList>
    </citation>
    <scope>NUCLEOTIDE SEQUENCE [LARGE SCALE GENOMIC DNA]</scope>
</reference>
<comment type="caution">
    <text evidence="2">The sequence shown here is derived from an EMBL/GenBank/DDBJ whole genome shotgun (WGS) entry which is preliminary data.</text>
</comment>
<accession>A0A1F6EKP2</accession>
<keyword evidence="1" id="KW-0812">Transmembrane</keyword>
<dbReference type="AlphaFoldDB" id="A0A1F6EKP2"/>